<keyword evidence="5 8" id="KW-1133">Transmembrane helix</keyword>
<evidence type="ECO:0000313" key="13">
    <source>
        <dbReference type="Proteomes" id="UP001140217"/>
    </source>
</evidence>
<feature type="transmembrane region" description="Helical" evidence="8">
    <location>
        <begin position="169"/>
        <end position="188"/>
    </location>
</feature>
<keyword evidence="6 8" id="KW-0472">Membrane</keyword>
<dbReference type="InterPro" id="IPR032880">
    <property type="entry name" value="CSC1/OSCA1-like_N"/>
</dbReference>
<feature type="region of interest" description="Disordered" evidence="7">
    <location>
        <begin position="863"/>
        <end position="929"/>
    </location>
</feature>
<dbReference type="GO" id="GO:0005886">
    <property type="term" value="C:plasma membrane"/>
    <property type="evidence" value="ECO:0007669"/>
    <property type="project" value="TreeGrafter"/>
</dbReference>
<feature type="compositionally biased region" description="Acidic residues" evidence="7">
    <location>
        <begin position="891"/>
        <end position="900"/>
    </location>
</feature>
<accession>A0A9W8HN65</accession>
<feature type="domain" description="CSC1/OSCA1-like N-terminal transmembrane" evidence="10">
    <location>
        <begin position="29"/>
        <end position="188"/>
    </location>
</feature>
<feature type="domain" description="CSC1/OSCA1-like 7TM region" evidence="9">
    <location>
        <begin position="423"/>
        <end position="691"/>
    </location>
</feature>
<dbReference type="InterPro" id="IPR027815">
    <property type="entry name" value="CSC1/OSCA1-like_cyt"/>
</dbReference>
<proteinExistence type="inferred from homology"/>
<protein>
    <recommendedName>
        <fullName evidence="14">DUF221-domain-containing protein</fullName>
    </recommendedName>
</protein>
<dbReference type="PANTHER" id="PTHR13018">
    <property type="entry name" value="PROBABLE MEMBRANE PROTEIN DUF221-RELATED"/>
    <property type="match status" value="1"/>
</dbReference>
<feature type="compositionally biased region" description="Gly residues" evidence="7">
    <location>
        <begin position="740"/>
        <end position="749"/>
    </location>
</feature>
<comment type="similarity">
    <text evidence="2">Belongs to the CSC1 (TC 1.A.17) family.</text>
</comment>
<organism evidence="12 13">
    <name type="scientific">Coemansia javaensis</name>
    <dbReference type="NCBI Taxonomy" id="2761396"/>
    <lineage>
        <taxon>Eukaryota</taxon>
        <taxon>Fungi</taxon>
        <taxon>Fungi incertae sedis</taxon>
        <taxon>Zoopagomycota</taxon>
        <taxon>Kickxellomycotina</taxon>
        <taxon>Kickxellomycetes</taxon>
        <taxon>Kickxellales</taxon>
        <taxon>Kickxellaceae</taxon>
        <taxon>Coemansia</taxon>
    </lineage>
</organism>
<dbReference type="Pfam" id="PF14703">
    <property type="entry name" value="PHM7_cyt"/>
    <property type="match status" value="1"/>
</dbReference>
<dbReference type="Pfam" id="PF13967">
    <property type="entry name" value="RSN1_TM"/>
    <property type="match status" value="1"/>
</dbReference>
<reference evidence="12" key="1">
    <citation type="submission" date="2022-07" db="EMBL/GenBank/DDBJ databases">
        <title>Phylogenomic reconstructions and comparative analyses of Kickxellomycotina fungi.</title>
        <authorList>
            <person name="Reynolds N.K."/>
            <person name="Stajich J.E."/>
            <person name="Barry K."/>
            <person name="Grigoriev I.V."/>
            <person name="Crous P."/>
            <person name="Smith M.E."/>
        </authorList>
    </citation>
    <scope>NUCLEOTIDE SEQUENCE</scope>
    <source>
        <strain evidence="12">NBRC 105414</strain>
    </source>
</reference>
<evidence type="ECO:0000256" key="6">
    <source>
        <dbReference type="ARBA" id="ARBA00023136"/>
    </source>
</evidence>
<feature type="transmembrane region" description="Helical" evidence="8">
    <location>
        <begin position="566"/>
        <end position="590"/>
    </location>
</feature>
<dbReference type="PANTHER" id="PTHR13018:SF5">
    <property type="entry name" value="RE44586P"/>
    <property type="match status" value="1"/>
</dbReference>
<name>A0A9W8HN65_9FUNG</name>
<dbReference type="GO" id="GO:0005227">
    <property type="term" value="F:calcium-activated cation channel activity"/>
    <property type="evidence" value="ECO:0007669"/>
    <property type="project" value="InterPro"/>
</dbReference>
<dbReference type="OrthoDB" id="1689567at2759"/>
<dbReference type="InterPro" id="IPR003864">
    <property type="entry name" value="CSC1/OSCA1-like_7TM"/>
</dbReference>
<evidence type="ECO:0000259" key="9">
    <source>
        <dbReference type="Pfam" id="PF02714"/>
    </source>
</evidence>
<feature type="transmembrane region" description="Helical" evidence="8">
    <location>
        <begin position="681"/>
        <end position="709"/>
    </location>
</feature>
<feature type="transmembrane region" description="Helical" evidence="8">
    <location>
        <begin position="635"/>
        <end position="660"/>
    </location>
</feature>
<dbReference type="InterPro" id="IPR045122">
    <property type="entry name" value="Csc1-like"/>
</dbReference>
<evidence type="ECO:0000256" key="1">
    <source>
        <dbReference type="ARBA" id="ARBA00004141"/>
    </source>
</evidence>
<evidence type="ECO:0000256" key="3">
    <source>
        <dbReference type="ARBA" id="ARBA00022448"/>
    </source>
</evidence>
<keyword evidence="13" id="KW-1185">Reference proteome</keyword>
<sequence>MWRAAAFQALLLGEPKNPADDYIAHASDLLTQTVFSLSLGGTAFLAFCLLRARWPDVYAPRGRLLFAAPARMGKTFLGWIGMVLEAKDFDIMYSAGLDALLVLRLFKMLGALSATAAAIGLLVVVPLKVALDPAARDRDHRQAAGPGAADARSWYNRITTAAMGSEHALAVHFAFAYVFTALVYFYFARFAYQAVSLRWHYLLRVRNTRPARSVMVTGIPPELAGERQLQAHFERNGLGRVASVEIVPRVGRLGVLVRRRWRLLRAIEDRVTEILGNPCAAPGYDRDRLHALLTSMHGDGARRDEAVRLLIQWARPRYRSARGGRRLARMLDELEAVARRFHHADSVVQHARREWFAAHDGRPERSSSVGFVTFADAAAAHMAAQAFTYAQPFQLRAELAPEPRDVFWDNVTLPRSARLARGAVALLTYMLMLVYWLTMAFLLSALVSLDSLKGYFPWLPDVAEKNRWLKGLFQYTTPTFTLSLMNACVPYILSWLAALSGIQSRSGIQRSVLRRYFIFLVSNVLLIFTVSRAVLTDYEKWIENPALIPKLLATRLPTAAPFFMDYVILFGLGYYPIQLLQIGSIFVAAFRRMVCRTPREFADAMRPNQIDWAFILPQPMLVFVIMATYSSLAPLVFVLAAVYYVIAYVVTKYLVYYVYARQFETAGEFILPVLKMLTGSLWHYYCLIIGLCALKGAIIYVLLLIPLLWANGYLLSDVSRQFYEHGKFVPLDMWTSAGSGGGGSGGGGHSSAQSLSAAANHHHPHPDDSQPTTTEAEMDASRPSHNTSTDYLQPRPHVPPPLGTILDSIDSEYRGAASWAWERLERQAARVWRAAFSRIYVDPQRQPDIFRDLDRCYSIGAQAGTPGHAQPGGGGGILLPSLSETDYRDDGYDDDDDDLEQGTAAEATRPLLPLQRAGGAGTRSAPNVMTPRFSTTFDDNGGTAATTVGGMRAELMLGRDQRESKIAPDAFTDFDQSPISLLDGVLDQGLAVYEHPYLIARLPTLWLPMKKPFSLE</sequence>
<feature type="transmembrane region" description="Helical" evidence="8">
    <location>
        <begin position="423"/>
        <end position="449"/>
    </location>
</feature>
<evidence type="ECO:0000256" key="2">
    <source>
        <dbReference type="ARBA" id="ARBA00007779"/>
    </source>
</evidence>
<evidence type="ECO:0000256" key="8">
    <source>
        <dbReference type="SAM" id="Phobius"/>
    </source>
</evidence>
<feature type="transmembrane region" description="Helical" evidence="8">
    <location>
        <begin position="109"/>
        <end position="131"/>
    </location>
</feature>
<dbReference type="Proteomes" id="UP001140217">
    <property type="component" value="Unassembled WGS sequence"/>
</dbReference>
<evidence type="ECO:0000256" key="7">
    <source>
        <dbReference type="SAM" id="MobiDB-lite"/>
    </source>
</evidence>
<feature type="region of interest" description="Disordered" evidence="7">
    <location>
        <begin position="740"/>
        <end position="804"/>
    </location>
</feature>
<evidence type="ECO:0000313" key="12">
    <source>
        <dbReference type="EMBL" id="KAJ2785348.1"/>
    </source>
</evidence>
<comment type="subcellular location">
    <subcellularLocation>
        <location evidence="1">Membrane</location>
        <topology evidence="1">Multi-pass membrane protein</topology>
    </subcellularLocation>
</comment>
<gene>
    <name evidence="12" type="ORF">H4R18_000559</name>
</gene>
<evidence type="ECO:0000256" key="5">
    <source>
        <dbReference type="ARBA" id="ARBA00022989"/>
    </source>
</evidence>
<feature type="transmembrane region" description="Helical" evidence="8">
    <location>
        <begin position="29"/>
        <end position="50"/>
    </location>
</feature>
<feature type="domain" description="CSC1/OSCA1-like cytosolic" evidence="11">
    <location>
        <begin position="211"/>
        <end position="410"/>
    </location>
</feature>
<dbReference type="Pfam" id="PF02714">
    <property type="entry name" value="RSN1_7TM"/>
    <property type="match status" value="1"/>
</dbReference>
<dbReference type="EMBL" id="JANBUL010000012">
    <property type="protein sequence ID" value="KAJ2785348.1"/>
    <property type="molecule type" value="Genomic_DNA"/>
</dbReference>
<feature type="transmembrane region" description="Helical" evidence="8">
    <location>
        <begin position="516"/>
        <end position="535"/>
    </location>
</feature>
<evidence type="ECO:0000259" key="11">
    <source>
        <dbReference type="Pfam" id="PF14703"/>
    </source>
</evidence>
<keyword evidence="3" id="KW-0813">Transport</keyword>
<feature type="transmembrane region" description="Helical" evidence="8">
    <location>
        <begin position="480"/>
        <end position="504"/>
    </location>
</feature>
<dbReference type="AlphaFoldDB" id="A0A9W8HN65"/>
<keyword evidence="4 8" id="KW-0812">Transmembrane</keyword>
<feature type="transmembrane region" description="Helical" evidence="8">
    <location>
        <begin position="610"/>
        <end position="629"/>
    </location>
</feature>
<comment type="caution">
    <text evidence="12">The sequence shown here is derived from an EMBL/GenBank/DDBJ whole genome shotgun (WGS) entry which is preliminary data.</text>
</comment>
<evidence type="ECO:0000259" key="10">
    <source>
        <dbReference type="Pfam" id="PF13967"/>
    </source>
</evidence>
<evidence type="ECO:0000256" key="4">
    <source>
        <dbReference type="ARBA" id="ARBA00022692"/>
    </source>
</evidence>
<evidence type="ECO:0008006" key="14">
    <source>
        <dbReference type="Google" id="ProtNLM"/>
    </source>
</evidence>
<feature type="compositionally biased region" description="Low complexity" evidence="7">
    <location>
        <begin position="750"/>
        <end position="759"/>
    </location>
</feature>